<accession>A0ABP9RVC6</accession>
<evidence type="ECO:0000313" key="3">
    <source>
        <dbReference type="Proteomes" id="UP001501570"/>
    </source>
</evidence>
<proteinExistence type="predicted"/>
<dbReference type="RefSeq" id="WP_345631175.1">
    <property type="nucleotide sequence ID" value="NZ_BAABJQ010000010.1"/>
</dbReference>
<gene>
    <name evidence="2" type="ORF">GCM10023322_37310</name>
</gene>
<dbReference type="Pfam" id="PF01814">
    <property type="entry name" value="Hemerythrin"/>
    <property type="match status" value="1"/>
</dbReference>
<feature type="domain" description="Hemerythrin-like" evidence="1">
    <location>
        <begin position="9"/>
        <end position="123"/>
    </location>
</feature>
<keyword evidence="3" id="KW-1185">Reference proteome</keyword>
<dbReference type="PANTHER" id="PTHR35585:SF1">
    <property type="entry name" value="HHE DOMAIN PROTEIN (AFU_ORTHOLOGUE AFUA_4G00730)"/>
    <property type="match status" value="1"/>
</dbReference>
<name>A0ABP9RVC6_9ACTN</name>
<evidence type="ECO:0000313" key="2">
    <source>
        <dbReference type="EMBL" id="GAA5187911.1"/>
    </source>
</evidence>
<evidence type="ECO:0000259" key="1">
    <source>
        <dbReference type="Pfam" id="PF01814"/>
    </source>
</evidence>
<sequence length="192" mass="21428">MTTTGQRDVVDVLIDQHEQIRRLLSEVRAAQGGRRRDLFEDLVRLLAAHESAEETVVHPSARAVLRAGHDVVDLRLDEEHGAKQTLASLYGLGVDHPTFDRRLAELTRQVLEHAANEENEELRYLRENLEPARLVAMAAEFEAAQAKAPTRPHPRAGTSRAANLAAGPPLALFDRLRDAVREWREPHDGHGA</sequence>
<reference evidence="3" key="1">
    <citation type="journal article" date="2019" name="Int. J. Syst. Evol. Microbiol.">
        <title>The Global Catalogue of Microorganisms (GCM) 10K type strain sequencing project: providing services to taxonomists for standard genome sequencing and annotation.</title>
        <authorList>
            <consortium name="The Broad Institute Genomics Platform"/>
            <consortium name="The Broad Institute Genome Sequencing Center for Infectious Disease"/>
            <person name="Wu L."/>
            <person name="Ma J."/>
        </authorList>
    </citation>
    <scope>NUCLEOTIDE SEQUENCE [LARGE SCALE GENOMIC DNA]</scope>
    <source>
        <strain evidence="3">JCM 18304</strain>
    </source>
</reference>
<organism evidence="2 3">
    <name type="scientific">Rugosimonospora acidiphila</name>
    <dbReference type="NCBI Taxonomy" id="556531"/>
    <lineage>
        <taxon>Bacteria</taxon>
        <taxon>Bacillati</taxon>
        <taxon>Actinomycetota</taxon>
        <taxon>Actinomycetes</taxon>
        <taxon>Micromonosporales</taxon>
        <taxon>Micromonosporaceae</taxon>
        <taxon>Rugosimonospora</taxon>
    </lineage>
</organism>
<protein>
    <submittedName>
        <fullName evidence="2">Hemerythrin domain-containing protein</fullName>
    </submittedName>
</protein>
<dbReference type="InterPro" id="IPR012312">
    <property type="entry name" value="Hemerythrin-like"/>
</dbReference>
<dbReference type="Gene3D" id="1.20.120.520">
    <property type="entry name" value="nmb1532 protein domain like"/>
    <property type="match status" value="1"/>
</dbReference>
<dbReference type="EMBL" id="BAABJQ010000010">
    <property type="protein sequence ID" value="GAA5187911.1"/>
    <property type="molecule type" value="Genomic_DNA"/>
</dbReference>
<comment type="caution">
    <text evidence="2">The sequence shown here is derived from an EMBL/GenBank/DDBJ whole genome shotgun (WGS) entry which is preliminary data.</text>
</comment>
<dbReference type="Proteomes" id="UP001501570">
    <property type="component" value="Unassembled WGS sequence"/>
</dbReference>
<dbReference type="PANTHER" id="PTHR35585">
    <property type="entry name" value="HHE DOMAIN PROTEIN (AFU_ORTHOLOGUE AFUA_4G00730)"/>
    <property type="match status" value="1"/>
</dbReference>